<accession>A0ABY4N589</accession>
<sequence>MYVESMGSRGKPPDKKKDLRDLLRLTLASVEVSATRREVLDEVARVNRLPKALKARRHAVYETSVVYEFSQLARSDFEAHGNTALWERPILNPATGRVQNIDMSLFRTAPAASVFEGADTRDGRRDVEVETRIEFGKFDGTLAPGADEGGARALMMSGGRKLTSDAKKLHLLSGVHAAGSGQANAVPARVVENFVVLWKELDSRVDGAYARLTRARVKSSYRAAELYARSVSAHLQGVLGDPRFQVKLEASAGCSLSTYRDRIRRSARAVHRSAYAMIFSLPTDTPNNRTFELPPRAEVPH</sequence>
<dbReference type="EMBL" id="CP097218">
    <property type="protein sequence ID" value="UQN28270.1"/>
    <property type="molecule type" value="Genomic_DNA"/>
</dbReference>
<name>A0ABY4N589_9MICO</name>
<proteinExistence type="predicted"/>
<dbReference type="RefSeq" id="WP_249477305.1">
    <property type="nucleotide sequence ID" value="NZ_CP097218.1"/>
</dbReference>
<evidence type="ECO:0000313" key="2">
    <source>
        <dbReference type="Proteomes" id="UP001055868"/>
    </source>
</evidence>
<reference evidence="1" key="1">
    <citation type="submission" date="2022-05" db="EMBL/GenBank/DDBJ databases">
        <title>Genomic analysis of Brachybacterium sp. CBA3104.</title>
        <authorList>
            <person name="Roh S.W."/>
            <person name="Kim Y.B."/>
            <person name="Kim Y."/>
        </authorList>
    </citation>
    <scope>NUCLEOTIDE SEQUENCE</scope>
    <source>
        <strain evidence="1">CBA3104</strain>
    </source>
</reference>
<protein>
    <submittedName>
        <fullName evidence="1">Uncharacterized protein</fullName>
    </submittedName>
</protein>
<evidence type="ECO:0000313" key="1">
    <source>
        <dbReference type="EMBL" id="UQN28270.1"/>
    </source>
</evidence>
<keyword evidence="2" id="KW-1185">Reference proteome</keyword>
<organism evidence="1 2">
    <name type="scientific">Brachybacterium kimchii</name>
    <dbReference type="NCBI Taxonomy" id="2942909"/>
    <lineage>
        <taxon>Bacteria</taxon>
        <taxon>Bacillati</taxon>
        <taxon>Actinomycetota</taxon>
        <taxon>Actinomycetes</taxon>
        <taxon>Micrococcales</taxon>
        <taxon>Dermabacteraceae</taxon>
        <taxon>Brachybacterium</taxon>
    </lineage>
</organism>
<gene>
    <name evidence="1" type="ORF">M4486_11480</name>
</gene>
<dbReference type="Proteomes" id="UP001055868">
    <property type="component" value="Chromosome"/>
</dbReference>